<dbReference type="SUPFAM" id="SSF56436">
    <property type="entry name" value="C-type lectin-like"/>
    <property type="match status" value="1"/>
</dbReference>
<dbReference type="InterPro" id="IPR016187">
    <property type="entry name" value="CTDL_fold"/>
</dbReference>
<name>A0A318H9S9_9BURK</name>
<dbReference type="InterPro" id="IPR051043">
    <property type="entry name" value="Sulfatase_Mod_Factor_Kinase"/>
</dbReference>
<dbReference type="Pfam" id="PF03781">
    <property type="entry name" value="FGE-sulfatase"/>
    <property type="match status" value="1"/>
</dbReference>
<feature type="domain" description="Sulfatase-modifying factor enzyme-like" evidence="1">
    <location>
        <begin position="193"/>
        <end position="326"/>
    </location>
</feature>
<evidence type="ECO:0000313" key="2">
    <source>
        <dbReference type="EMBL" id="PXW98828.1"/>
    </source>
</evidence>
<dbReference type="RefSeq" id="WP_110399443.1">
    <property type="nucleotide sequence ID" value="NZ_QJJS01000002.1"/>
</dbReference>
<keyword evidence="3" id="KW-1185">Reference proteome</keyword>
<dbReference type="EMBL" id="QJJS01000002">
    <property type="protein sequence ID" value="PXW98828.1"/>
    <property type="molecule type" value="Genomic_DNA"/>
</dbReference>
<dbReference type="AlphaFoldDB" id="A0A318H9S9"/>
<gene>
    <name evidence="2" type="ORF">C7444_102319</name>
</gene>
<proteinExistence type="predicted"/>
<evidence type="ECO:0000313" key="3">
    <source>
        <dbReference type="Proteomes" id="UP000247811"/>
    </source>
</evidence>
<dbReference type="OrthoDB" id="9768004at2"/>
<dbReference type="PANTHER" id="PTHR23150">
    <property type="entry name" value="SULFATASE MODIFYING FACTOR 1, 2"/>
    <property type="match status" value="1"/>
</dbReference>
<evidence type="ECO:0000259" key="1">
    <source>
        <dbReference type="Pfam" id="PF03781"/>
    </source>
</evidence>
<dbReference type="InterPro" id="IPR005532">
    <property type="entry name" value="SUMF_dom"/>
</dbReference>
<organism evidence="2 3">
    <name type="scientific">Sphaerotilus hippei</name>
    <dbReference type="NCBI Taxonomy" id="744406"/>
    <lineage>
        <taxon>Bacteria</taxon>
        <taxon>Pseudomonadati</taxon>
        <taxon>Pseudomonadota</taxon>
        <taxon>Betaproteobacteria</taxon>
        <taxon>Burkholderiales</taxon>
        <taxon>Sphaerotilaceae</taxon>
        <taxon>Sphaerotilus</taxon>
    </lineage>
</organism>
<accession>A0A318H9S9</accession>
<protein>
    <submittedName>
        <fullName evidence="2">Formylglycine-generating enzyme required for sulfatase activity</fullName>
    </submittedName>
</protein>
<reference evidence="2 3" key="1">
    <citation type="submission" date="2018-05" db="EMBL/GenBank/DDBJ databases">
        <title>Genomic Encyclopedia of Type Strains, Phase IV (KMG-IV): sequencing the most valuable type-strain genomes for metagenomic binning, comparative biology and taxonomic classification.</title>
        <authorList>
            <person name="Goeker M."/>
        </authorList>
    </citation>
    <scope>NUCLEOTIDE SEQUENCE [LARGE SCALE GENOMIC DNA]</scope>
    <source>
        <strain evidence="2 3">DSM 566</strain>
    </source>
</reference>
<dbReference type="PANTHER" id="PTHR23150:SF36">
    <property type="entry name" value="HERCYNINE OXYGENASE"/>
    <property type="match status" value="1"/>
</dbReference>
<dbReference type="InterPro" id="IPR042095">
    <property type="entry name" value="SUMF_sf"/>
</dbReference>
<dbReference type="Proteomes" id="UP000247811">
    <property type="component" value="Unassembled WGS sequence"/>
</dbReference>
<sequence length="414" mass="46787">MIATAAELNDPAAMRTAGPELLSLALMDARNRSLALLAAFEEAGRDHCGHDEEQASPAWLVGELAWFQEAWIARNVQRRRGRGCDPRVARLSSIEPQADRWWDPREAPARRLDPGPLPDNGFIRQYLVDTLEVTLDLLHGSPADDDALHFFRAALFHEDLRHETLIEAAQNAGVALPDGLLRPDVPLPHAGTTFSLEQGRWTLGEPPGDGYRFEAELGQRTELLPPGEIDAQPVNWQRFLEFIADGGYRQRRWWTPEGWQWLSQRQRKAPRAIERTEPPAAMNRFGRLVRVRPLEAVQQISLHEALAWCRWAGRRLPGEAEWERAVSRFGRRGLRHGMVWEWTADVLAPLDPTQPCGWPGSVSDSGPFRPACGRHQVVRGGSRATRERLGGLHRRRHLDPDDDQAFCGFRTCSL</sequence>
<comment type="caution">
    <text evidence="2">The sequence shown here is derived from an EMBL/GenBank/DDBJ whole genome shotgun (WGS) entry which is preliminary data.</text>
</comment>
<dbReference type="Gene3D" id="3.90.1580.10">
    <property type="entry name" value="paralog of FGE (formylglycine-generating enzyme)"/>
    <property type="match status" value="2"/>
</dbReference>